<organism evidence="3 4">
    <name type="scientific">Falsibacillus pallidus</name>
    <dbReference type="NCBI Taxonomy" id="493781"/>
    <lineage>
        <taxon>Bacteria</taxon>
        <taxon>Bacillati</taxon>
        <taxon>Bacillota</taxon>
        <taxon>Bacilli</taxon>
        <taxon>Bacillales</taxon>
        <taxon>Bacillaceae</taxon>
        <taxon>Falsibacillus</taxon>
    </lineage>
</organism>
<feature type="domain" description="Glycosyltransferase subfamily 4-like N-terminal" evidence="2">
    <location>
        <begin position="13"/>
        <end position="168"/>
    </location>
</feature>
<gene>
    <name evidence="3" type="ORF">DFR59_11273</name>
</gene>
<dbReference type="RefSeq" id="WP_114746544.1">
    <property type="nucleotide sequence ID" value="NZ_QQAY01000012.1"/>
</dbReference>
<name>A0A370G8R2_9BACI</name>
<dbReference type="PANTHER" id="PTHR12526">
    <property type="entry name" value="GLYCOSYLTRANSFERASE"/>
    <property type="match status" value="1"/>
</dbReference>
<comment type="caution">
    <text evidence="3">The sequence shown here is derived from an EMBL/GenBank/DDBJ whole genome shotgun (WGS) entry which is preliminary data.</text>
</comment>
<dbReference type="EMBL" id="QQAY01000012">
    <property type="protein sequence ID" value="RDI40157.1"/>
    <property type="molecule type" value="Genomic_DNA"/>
</dbReference>
<evidence type="ECO:0000259" key="2">
    <source>
        <dbReference type="Pfam" id="PF13439"/>
    </source>
</evidence>
<dbReference type="PANTHER" id="PTHR12526:SF638">
    <property type="entry name" value="SPORE COAT PROTEIN SA"/>
    <property type="match status" value="1"/>
</dbReference>
<protein>
    <recommendedName>
        <fullName evidence="5">Glycosyltransferase involved in cell wall biosynthesis</fullName>
    </recommendedName>
</protein>
<dbReference type="GO" id="GO:0016757">
    <property type="term" value="F:glycosyltransferase activity"/>
    <property type="evidence" value="ECO:0007669"/>
    <property type="project" value="InterPro"/>
</dbReference>
<accession>A0A370G8R2</accession>
<dbReference type="Pfam" id="PF13439">
    <property type="entry name" value="Glyco_transf_4"/>
    <property type="match status" value="1"/>
</dbReference>
<dbReference type="OrthoDB" id="9804196at2"/>
<evidence type="ECO:0008006" key="5">
    <source>
        <dbReference type="Google" id="ProtNLM"/>
    </source>
</evidence>
<dbReference type="Pfam" id="PF00534">
    <property type="entry name" value="Glycos_transf_1"/>
    <property type="match status" value="1"/>
</dbReference>
<dbReference type="InterPro" id="IPR001296">
    <property type="entry name" value="Glyco_trans_1"/>
</dbReference>
<evidence type="ECO:0000313" key="4">
    <source>
        <dbReference type="Proteomes" id="UP000255326"/>
    </source>
</evidence>
<keyword evidence="4" id="KW-1185">Reference proteome</keyword>
<feature type="domain" description="Glycosyl transferase family 1" evidence="1">
    <location>
        <begin position="176"/>
        <end position="332"/>
    </location>
</feature>
<dbReference type="AlphaFoldDB" id="A0A370G8R2"/>
<dbReference type="InterPro" id="IPR028098">
    <property type="entry name" value="Glyco_trans_4-like_N"/>
</dbReference>
<dbReference type="Gene3D" id="3.40.50.2000">
    <property type="entry name" value="Glycogen Phosphorylase B"/>
    <property type="match status" value="2"/>
</dbReference>
<sequence>MKIVHMISGGETGGSRKHVVTLLSKLPKEDVCLIVFQEGPLAEEARQVGVRVELFKQKSRYDLSILSRLVSFINKEKFDILHTHGPRANFYGTFIKKKLSALWVTTIHSDPKLDFMKSGVKGWLFTKLNLASIRKIDYFFAVSDRFKSNLMEFGIPEEKIQSVYNGIDFSPAIDSQKELRKQLQLTNEVFVLTMVARLHPVKGHEMVFKALKQLHNPKIKLLLVGDGPIRTDLEEKVKEMGLNSQVSFLGFRKDVNAIFSFSDAALLASFSESFPLVLLEAANENVPIITTDVGGVNELITSPEKGWVVPVGDEGEFANAIESAYKDWEIGKLRDKGVNLRQFAQEHFSLDKLASLTWDTYARLLKRKN</sequence>
<proteinExistence type="predicted"/>
<reference evidence="3 4" key="1">
    <citation type="submission" date="2018-07" db="EMBL/GenBank/DDBJ databases">
        <title>Genomic Encyclopedia of Type Strains, Phase IV (KMG-IV): sequencing the most valuable type-strain genomes for metagenomic binning, comparative biology and taxonomic classification.</title>
        <authorList>
            <person name="Goeker M."/>
        </authorList>
    </citation>
    <scope>NUCLEOTIDE SEQUENCE [LARGE SCALE GENOMIC DNA]</scope>
    <source>
        <strain evidence="3 4">DSM 25281</strain>
    </source>
</reference>
<dbReference type="SUPFAM" id="SSF53756">
    <property type="entry name" value="UDP-Glycosyltransferase/glycogen phosphorylase"/>
    <property type="match status" value="1"/>
</dbReference>
<evidence type="ECO:0000313" key="3">
    <source>
        <dbReference type="EMBL" id="RDI40157.1"/>
    </source>
</evidence>
<dbReference type="Proteomes" id="UP000255326">
    <property type="component" value="Unassembled WGS sequence"/>
</dbReference>
<evidence type="ECO:0000259" key="1">
    <source>
        <dbReference type="Pfam" id="PF00534"/>
    </source>
</evidence>